<dbReference type="InterPro" id="IPR000095">
    <property type="entry name" value="CRIB_dom"/>
</dbReference>
<evidence type="ECO:0000313" key="4">
    <source>
        <dbReference type="Proteomes" id="UP000087766"/>
    </source>
</evidence>
<dbReference type="SMART" id="SM00285">
    <property type="entry name" value="PBD"/>
    <property type="match status" value="1"/>
</dbReference>
<feature type="compositionally biased region" description="Basic residues" evidence="1">
    <location>
        <begin position="184"/>
        <end position="194"/>
    </location>
</feature>
<sequence length="228" mass="24816">MCQHSPHEFQNDGEWSTENIVGFLLAPASKSSLVRCQSSFLGKKKAKASPSQKIFGLYFQFCHVAVVVISTMATKLKGIYKSFKYITQIFVVKEREMEIGYPTDVKHVAHIGWDGPSGTGPSWMNDFKTAPDFSTSLGNLGELSDPNAMGATTSWSSQDFEESTGSQSSSNIYKGIQSAGASHVSKKSKKKKSKSASSESLSASSRQSRSTKSKAIYSDREATPISQN</sequence>
<dbReference type="Pfam" id="PF00786">
    <property type="entry name" value="PBD"/>
    <property type="match status" value="1"/>
</dbReference>
<feature type="compositionally biased region" description="Polar residues" evidence="1">
    <location>
        <begin position="151"/>
        <end position="172"/>
    </location>
</feature>
<feature type="compositionally biased region" description="Low complexity" evidence="1">
    <location>
        <begin position="195"/>
        <end position="215"/>
    </location>
</feature>
<dbReference type="PANTHER" id="PTHR46325:SF20">
    <property type="entry name" value="CRIB DOMAIN-CONTAINING PROTEIN RIC10"/>
    <property type="match status" value="1"/>
</dbReference>
<dbReference type="Proteomes" id="UP000087766">
    <property type="component" value="Unplaced"/>
</dbReference>
<dbReference type="Gene3D" id="3.90.810.10">
    <property type="entry name" value="CRIB domain"/>
    <property type="match status" value="1"/>
</dbReference>
<feature type="domain" description="CRIB" evidence="3">
    <location>
        <begin position="99"/>
        <end position="112"/>
    </location>
</feature>
<accession>A0A1S3TDP9</accession>
<keyword evidence="4" id="KW-1185">Reference proteome</keyword>
<gene>
    <name evidence="5" type="primary">LOC106754380</name>
</gene>
<evidence type="ECO:0000313" key="5">
    <source>
        <dbReference type="RefSeq" id="XP_014491877.1"/>
    </source>
</evidence>
<protein>
    <submittedName>
        <fullName evidence="5">CRIB domain-containing protein RIC10 isoform X1</fullName>
    </submittedName>
</protein>
<organism evidence="4 5">
    <name type="scientific">Vigna radiata var. radiata</name>
    <name type="common">Mung bean</name>
    <name type="synonym">Phaseolus aureus</name>
    <dbReference type="NCBI Taxonomy" id="3916"/>
    <lineage>
        <taxon>Eukaryota</taxon>
        <taxon>Viridiplantae</taxon>
        <taxon>Streptophyta</taxon>
        <taxon>Embryophyta</taxon>
        <taxon>Tracheophyta</taxon>
        <taxon>Spermatophyta</taxon>
        <taxon>Magnoliopsida</taxon>
        <taxon>eudicotyledons</taxon>
        <taxon>Gunneridae</taxon>
        <taxon>Pentapetalae</taxon>
        <taxon>rosids</taxon>
        <taxon>fabids</taxon>
        <taxon>Fabales</taxon>
        <taxon>Fabaceae</taxon>
        <taxon>Papilionoideae</taxon>
        <taxon>50 kb inversion clade</taxon>
        <taxon>NPAAA clade</taxon>
        <taxon>indigoferoid/millettioid clade</taxon>
        <taxon>Phaseoleae</taxon>
        <taxon>Vigna</taxon>
    </lineage>
</organism>
<proteinExistence type="predicted"/>
<keyword evidence="2" id="KW-0812">Transmembrane</keyword>
<evidence type="ECO:0000259" key="3">
    <source>
        <dbReference type="PROSITE" id="PS50108"/>
    </source>
</evidence>
<dbReference type="KEGG" id="vra:106754380"/>
<evidence type="ECO:0000256" key="2">
    <source>
        <dbReference type="SAM" id="Phobius"/>
    </source>
</evidence>
<dbReference type="GeneID" id="106754380"/>
<name>A0A1S3TDP9_VIGRR</name>
<dbReference type="STRING" id="3916.A0A1S3TDP9"/>
<dbReference type="InterPro" id="IPR036936">
    <property type="entry name" value="CRIB_dom_sf"/>
</dbReference>
<feature type="region of interest" description="Disordered" evidence="1">
    <location>
        <begin position="151"/>
        <end position="228"/>
    </location>
</feature>
<keyword evidence="2" id="KW-1133">Transmembrane helix</keyword>
<dbReference type="PANTHER" id="PTHR46325">
    <property type="entry name" value="CRIB DOMAIN-CONTAINING PROTEIN RIC8"/>
    <property type="match status" value="1"/>
</dbReference>
<dbReference type="RefSeq" id="XP_014491877.1">
    <property type="nucleotide sequence ID" value="XM_014636391.2"/>
</dbReference>
<reference evidence="5" key="1">
    <citation type="submission" date="2025-08" db="UniProtKB">
        <authorList>
            <consortium name="RefSeq"/>
        </authorList>
    </citation>
    <scope>IDENTIFICATION</scope>
    <source>
        <tissue evidence="5">Leaf</tissue>
    </source>
</reference>
<dbReference type="CDD" id="cd00132">
    <property type="entry name" value="CRIB"/>
    <property type="match status" value="1"/>
</dbReference>
<keyword evidence="2" id="KW-0472">Membrane</keyword>
<dbReference type="OrthoDB" id="4206278at2759"/>
<dbReference type="AlphaFoldDB" id="A0A1S3TDP9"/>
<dbReference type="PROSITE" id="PS50108">
    <property type="entry name" value="CRIB"/>
    <property type="match status" value="1"/>
</dbReference>
<evidence type="ECO:0000256" key="1">
    <source>
        <dbReference type="SAM" id="MobiDB-lite"/>
    </source>
</evidence>
<feature type="transmembrane region" description="Helical" evidence="2">
    <location>
        <begin position="54"/>
        <end position="74"/>
    </location>
</feature>
<dbReference type="FunFam" id="3.90.810.10:FF:000029">
    <property type="entry name" value="Elongation factor Ts, mitochondrial"/>
    <property type="match status" value="1"/>
</dbReference>